<accession>A0ABS3FXP3</accession>
<gene>
    <name evidence="2" type="ORF">J0895_23010</name>
</gene>
<dbReference type="Proteomes" id="UP000664844">
    <property type="component" value="Unassembled WGS sequence"/>
</dbReference>
<evidence type="ECO:0000313" key="3">
    <source>
        <dbReference type="Proteomes" id="UP000664844"/>
    </source>
</evidence>
<dbReference type="InterPro" id="IPR036068">
    <property type="entry name" value="Nicotinate_pribotase-like_C"/>
</dbReference>
<keyword evidence="2" id="KW-0328">Glycosyltransferase</keyword>
<protein>
    <submittedName>
        <fullName evidence="2">Nicotinate phosphoribosyltransferase</fullName>
    </submittedName>
</protein>
<evidence type="ECO:0000259" key="1">
    <source>
        <dbReference type="Pfam" id="PF17956"/>
    </source>
</evidence>
<sequence length="106" mass="12010">SSGKVSYPGRKQIFRRYQDGQIVGDRLGLVSEQLQSGEVPMMQLLFKEGQRVHPPEMLEAIAERTRHSVESLPPEIRRINQPSSASVEISTPLQTLTTETLENYKM</sequence>
<organism evidence="2 3">
    <name type="scientific">Phormidium pseudopriestleyi FRX01</name>
    <dbReference type="NCBI Taxonomy" id="1759528"/>
    <lineage>
        <taxon>Bacteria</taxon>
        <taxon>Bacillati</taxon>
        <taxon>Cyanobacteriota</taxon>
        <taxon>Cyanophyceae</taxon>
        <taxon>Oscillatoriophycideae</taxon>
        <taxon>Oscillatoriales</taxon>
        <taxon>Oscillatoriaceae</taxon>
        <taxon>Phormidium</taxon>
    </lineage>
</organism>
<feature type="non-terminal residue" evidence="2">
    <location>
        <position position="1"/>
    </location>
</feature>
<comment type="caution">
    <text evidence="2">The sequence shown here is derived from an EMBL/GenBank/DDBJ whole genome shotgun (WGS) entry which is preliminary data.</text>
</comment>
<reference evidence="2 3" key="1">
    <citation type="submission" date="2021-03" db="EMBL/GenBank/DDBJ databases">
        <title>Metabolic Capacity of the Antarctic Cyanobacterium Phormidium pseudopriestleyi that Sustains Oxygenic Photosynthesis in the Presence of Hydrogen Sulfide.</title>
        <authorList>
            <person name="Lumian J.E."/>
            <person name="Jungblut A.D."/>
            <person name="Dillon M.L."/>
            <person name="Hawes I."/>
            <person name="Doran P.T."/>
            <person name="Mackey T.J."/>
            <person name="Dick G.J."/>
            <person name="Grettenberger C.L."/>
            <person name="Sumner D.Y."/>
        </authorList>
    </citation>
    <scope>NUCLEOTIDE SEQUENCE [LARGE SCALE GENOMIC DNA]</scope>
    <source>
        <strain evidence="2 3">FRX01</strain>
    </source>
</reference>
<dbReference type="GO" id="GO:0016757">
    <property type="term" value="F:glycosyltransferase activity"/>
    <property type="evidence" value="ECO:0007669"/>
    <property type="project" value="UniProtKB-KW"/>
</dbReference>
<evidence type="ECO:0000313" key="2">
    <source>
        <dbReference type="EMBL" id="MBO0351899.1"/>
    </source>
</evidence>
<dbReference type="EMBL" id="JAFLQW010000600">
    <property type="protein sequence ID" value="MBO0351899.1"/>
    <property type="molecule type" value="Genomic_DNA"/>
</dbReference>
<dbReference type="InterPro" id="IPR041619">
    <property type="entry name" value="NAPRTase_C"/>
</dbReference>
<proteinExistence type="predicted"/>
<dbReference type="Pfam" id="PF17956">
    <property type="entry name" value="NAPRTase_C"/>
    <property type="match status" value="1"/>
</dbReference>
<keyword evidence="3" id="KW-1185">Reference proteome</keyword>
<name>A0ABS3FXP3_9CYAN</name>
<feature type="domain" description="Nicotinate phosphoribosyltransferase C-terminal" evidence="1">
    <location>
        <begin position="39"/>
        <end position="96"/>
    </location>
</feature>
<dbReference type="Gene3D" id="3.20.140.10">
    <property type="entry name" value="nicotinate phosphoribosyltransferase"/>
    <property type="match status" value="1"/>
</dbReference>
<keyword evidence="2" id="KW-0808">Transferase</keyword>
<dbReference type="SUPFAM" id="SSF51690">
    <property type="entry name" value="Nicotinate/Quinolinate PRTase C-terminal domain-like"/>
    <property type="match status" value="1"/>
</dbReference>